<sequence>MSREIRHKPYRLTTSYYRNLKKNTENSENIKRCAHINHNIASASSATEQIITELQESDVHINDVPLTSEECFETDLIPEEDEFDGNEETILENKLTLLMELYHWAISHKLTLASVTDLLKILRSHGMAELPKDGRTLLKTPSITEIIEMGGGKFWYNGIRKNLLLALSNCDIQQPRTIKLLFNVDGISPFNSSLYQFWPIAFIVEDMHQLQPMVAAVYYGESKPPLQLYLKQFVHELNEILRDGLFINRQKVTVGVKCFVCDTQARSFIKGTPACNAEYGSCIKCTVVGQWDRKGRHMNYPRFDCPRRTDESFRNKTDEDHHKENTPLIDLPIDMMEDFVIADSLHLFHLGIMRRCLYGWREGSYNFRTKLSKTQADEMSQMLQTCNDTKPMDFQRSIRTLKCLKFWKGSEYRVFLLYLGPVILKDFLLSEVYEHFLHLSTAVTILSCKYYSQYLDIAETLLTFKKHLGHIKMLVRSGNLPLSQISRRIIELSALNPSKSIRNCCIYVENEIINYVHDIPTCKKAYKRLHLTNDFILSRDNKNGYFMTSINRLYQ</sequence>
<proteinExistence type="predicted"/>
<reference evidence="1" key="1">
    <citation type="journal article" date="2018" name="Genome Res.">
        <title>The genomic architecture and molecular evolution of ant odorant receptors.</title>
        <authorList>
            <person name="McKenzie S.K."/>
            <person name="Kronauer D.J.C."/>
        </authorList>
    </citation>
    <scope>NUCLEOTIDE SEQUENCE [LARGE SCALE GENOMIC DNA]</scope>
    <source>
        <strain evidence="1">Clonal line C1</strain>
    </source>
</reference>
<name>A0A3L8D5P2_OOCBI</name>
<organism evidence="1">
    <name type="scientific">Ooceraea biroi</name>
    <name type="common">Clonal raider ant</name>
    <name type="synonym">Cerapachys biroi</name>
    <dbReference type="NCBI Taxonomy" id="2015173"/>
    <lineage>
        <taxon>Eukaryota</taxon>
        <taxon>Metazoa</taxon>
        <taxon>Ecdysozoa</taxon>
        <taxon>Arthropoda</taxon>
        <taxon>Hexapoda</taxon>
        <taxon>Insecta</taxon>
        <taxon>Pterygota</taxon>
        <taxon>Neoptera</taxon>
        <taxon>Endopterygota</taxon>
        <taxon>Hymenoptera</taxon>
        <taxon>Apocrita</taxon>
        <taxon>Aculeata</taxon>
        <taxon>Formicoidea</taxon>
        <taxon>Formicidae</taxon>
        <taxon>Dorylinae</taxon>
        <taxon>Ooceraea</taxon>
    </lineage>
</organism>
<dbReference type="OrthoDB" id="7553086at2759"/>
<evidence type="ECO:0000313" key="1">
    <source>
        <dbReference type="EMBL" id="RLU15333.1"/>
    </source>
</evidence>
<reference evidence="1" key="2">
    <citation type="submission" date="2018-07" db="EMBL/GenBank/DDBJ databases">
        <authorList>
            <person name="Mckenzie S.K."/>
            <person name="Kronauer D.J.C."/>
        </authorList>
    </citation>
    <scope>NUCLEOTIDE SEQUENCE</scope>
    <source>
        <strain evidence="1">Clonal line C1</strain>
    </source>
</reference>
<comment type="caution">
    <text evidence="1">The sequence shown here is derived from an EMBL/GenBank/DDBJ whole genome shotgun (WGS) entry which is preliminary data.</text>
</comment>
<gene>
    <name evidence="1" type="ORF">DMN91_012327</name>
</gene>
<dbReference type="EMBL" id="QOIP01000013">
    <property type="protein sequence ID" value="RLU15333.1"/>
    <property type="molecule type" value="Genomic_DNA"/>
</dbReference>
<dbReference type="PANTHER" id="PTHR33053">
    <property type="entry name" value="PROTEIN, PUTATIVE-RELATED"/>
    <property type="match status" value="1"/>
</dbReference>
<dbReference type="Proteomes" id="UP000279307">
    <property type="component" value="Chromosome 13"/>
</dbReference>
<accession>A0A3L8D5P2</accession>
<evidence type="ECO:0008006" key="2">
    <source>
        <dbReference type="Google" id="ProtNLM"/>
    </source>
</evidence>
<protein>
    <recommendedName>
        <fullName evidence="2">Transposase domain-containing protein</fullName>
    </recommendedName>
</protein>
<dbReference type="AlphaFoldDB" id="A0A3L8D5P2"/>